<dbReference type="PANTHER" id="PTHR11188:SF17">
    <property type="entry name" value="FI21816P1"/>
    <property type="match status" value="1"/>
</dbReference>
<name>A0A836GUC5_9TRYP</name>
<dbReference type="AlphaFoldDB" id="A0A836GUC5"/>
<dbReference type="SMR" id="A0A836GUC5"/>
<reference evidence="2 3" key="1">
    <citation type="submission" date="2021-02" db="EMBL/GenBank/DDBJ databases">
        <title>Leishmania (Mundinia) orientalis Genome sequencing and assembly.</title>
        <authorList>
            <person name="Almutairi H."/>
            <person name="Gatherer D."/>
        </authorList>
    </citation>
    <scope>NUCLEOTIDE SEQUENCE [LARGE SCALE GENOMIC DNA]</scope>
    <source>
        <strain evidence="2">LSCM4</strain>
    </source>
</reference>
<dbReference type="Proteomes" id="UP000674143">
    <property type="component" value="Chromosome 22"/>
</dbReference>
<protein>
    <recommendedName>
        <fullName evidence="1">Arrestin-like N-terminal domain-containing protein</fullName>
    </recommendedName>
</protein>
<gene>
    <name evidence="2" type="ORF">LSCM4_01833</name>
</gene>
<dbReference type="PANTHER" id="PTHR11188">
    <property type="entry name" value="ARRESTIN DOMAIN CONTAINING PROTEIN"/>
    <property type="match status" value="1"/>
</dbReference>
<comment type="caution">
    <text evidence="2">The sequence shown here is derived from an EMBL/GenBank/DDBJ whole genome shotgun (WGS) entry which is preliminary data.</text>
</comment>
<keyword evidence="3" id="KW-1185">Reference proteome</keyword>
<proteinExistence type="predicted"/>
<dbReference type="InterPro" id="IPR014752">
    <property type="entry name" value="Arrestin-like_C"/>
</dbReference>
<accession>A0A836GUC5</accession>
<evidence type="ECO:0000313" key="2">
    <source>
        <dbReference type="EMBL" id="KAG5479244.1"/>
    </source>
</evidence>
<dbReference type="KEGG" id="loi:92357812"/>
<dbReference type="GO" id="GO:0015031">
    <property type="term" value="P:protein transport"/>
    <property type="evidence" value="ECO:0007669"/>
    <property type="project" value="TreeGrafter"/>
</dbReference>
<dbReference type="GO" id="GO:0005737">
    <property type="term" value="C:cytoplasm"/>
    <property type="evidence" value="ECO:0007669"/>
    <property type="project" value="TreeGrafter"/>
</dbReference>
<sequence length="373" mass="40809">MLLDRDRIRLLILAEATTCSPGQHIIGVLRVEILKEVSVTAIRLMARGKENVFFKVAKGRFTVTRQQSFVHFEHLITFFGFSRECGRRGGASLAPGIYEYPFSIEIPPTAPPTYHCHTSAGDAEIAYTLRGIIDIPRGFDKRREISLHVLPTIAIHQYGQLLRAEKIMEARGIAFAVEPGCCGRSRDTKAGVTVSVVVPAVALLQGKVYGDANFESSPAVPTYMNVRISLMNTSLKARIHTVRVTLSQHQHLIAQGDTYDVIQPIATADVSPPGGELIPRASAVLNVKLCLPRSLRHSSKMPRSSPLPTLSTPCIQTANLLTISFPKLGTDAMMSMMDAPVIVAAVDSDSKVPTVPCFYTMSTIRPEYRLGAE</sequence>
<dbReference type="RefSeq" id="XP_067063337.1">
    <property type="nucleotide sequence ID" value="XM_067203878.1"/>
</dbReference>
<feature type="domain" description="Arrestin-like N-terminal" evidence="1">
    <location>
        <begin position="18"/>
        <end position="153"/>
    </location>
</feature>
<dbReference type="InterPro" id="IPR050357">
    <property type="entry name" value="Arrestin_domain-protein"/>
</dbReference>
<dbReference type="InterPro" id="IPR014756">
    <property type="entry name" value="Ig_E-set"/>
</dbReference>
<evidence type="ECO:0000313" key="3">
    <source>
        <dbReference type="Proteomes" id="UP000674143"/>
    </source>
</evidence>
<organism evidence="2 3">
    <name type="scientific">Leishmania orientalis</name>
    <dbReference type="NCBI Taxonomy" id="2249476"/>
    <lineage>
        <taxon>Eukaryota</taxon>
        <taxon>Discoba</taxon>
        <taxon>Euglenozoa</taxon>
        <taxon>Kinetoplastea</taxon>
        <taxon>Metakinetoplastina</taxon>
        <taxon>Trypanosomatida</taxon>
        <taxon>Trypanosomatidae</taxon>
        <taxon>Leishmaniinae</taxon>
        <taxon>Leishmania</taxon>
    </lineage>
</organism>
<evidence type="ECO:0000259" key="1">
    <source>
        <dbReference type="Pfam" id="PF00339"/>
    </source>
</evidence>
<dbReference type="EMBL" id="JAFHLR010000022">
    <property type="protein sequence ID" value="KAG5479244.1"/>
    <property type="molecule type" value="Genomic_DNA"/>
</dbReference>
<dbReference type="InterPro" id="IPR011021">
    <property type="entry name" value="Arrestin-like_N"/>
</dbReference>
<dbReference type="SUPFAM" id="SSF81296">
    <property type="entry name" value="E set domains"/>
    <property type="match status" value="1"/>
</dbReference>
<dbReference type="Gene3D" id="2.60.40.640">
    <property type="match status" value="1"/>
</dbReference>
<dbReference type="GeneID" id="92357812"/>
<dbReference type="Pfam" id="PF00339">
    <property type="entry name" value="Arrestin_N"/>
    <property type="match status" value="1"/>
</dbReference>